<comment type="caution">
    <text evidence="1">The sequence shown here is derived from an EMBL/GenBank/DDBJ whole genome shotgun (WGS) entry which is preliminary data.</text>
</comment>
<accession>A0A438MHZ7</accession>
<proteinExistence type="predicted"/>
<organism evidence="1 2">
    <name type="scientific">Nonomuraea polychroma</name>
    <dbReference type="NCBI Taxonomy" id="46176"/>
    <lineage>
        <taxon>Bacteria</taxon>
        <taxon>Bacillati</taxon>
        <taxon>Actinomycetota</taxon>
        <taxon>Actinomycetes</taxon>
        <taxon>Streptosporangiales</taxon>
        <taxon>Streptosporangiaceae</taxon>
        <taxon>Nonomuraea</taxon>
    </lineage>
</organism>
<sequence length="94" mass="10616">MWVCEGIHDPARNSRRLRAVISNMSDKARNHRFQHLPERPDPATWRAGLDEEPLPQAIAEPAEVGDTGLRWVAPELEAARQISDAIVRRRGSRG</sequence>
<dbReference type="EMBL" id="SAUN01000001">
    <property type="protein sequence ID" value="RVX45085.1"/>
    <property type="molecule type" value="Genomic_DNA"/>
</dbReference>
<evidence type="ECO:0000313" key="2">
    <source>
        <dbReference type="Proteomes" id="UP000284824"/>
    </source>
</evidence>
<evidence type="ECO:0000313" key="1">
    <source>
        <dbReference type="EMBL" id="RVX45085.1"/>
    </source>
</evidence>
<dbReference type="Proteomes" id="UP000284824">
    <property type="component" value="Unassembled WGS sequence"/>
</dbReference>
<dbReference type="AlphaFoldDB" id="A0A438MHZ7"/>
<name>A0A438MHZ7_9ACTN</name>
<reference evidence="1 2" key="1">
    <citation type="submission" date="2019-01" db="EMBL/GenBank/DDBJ databases">
        <title>Sequencing the genomes of 1000 actinobacteria strains.</title>
        <authorList>
            <person name="Klenk H.-P."/>
        </authorList>
    </citation>
    <scope>NUCLEOTIDE SEQUENCE [LARGE SCALE GENOMIC DNA]</scope>
    <source>
        <strain evidence="1 2">DSM 43925</strain>
    </source>
</reference>
<protein>
    <submittedName>
        <fullName evidence="1">Uncharacterized protein</fullName>
    </submittedName>
</protein>
<gene>
    <name evidence="1" type="ORF">EDD27_7862</name>
</gene>
<keyword evidence="2" id="KW-1185">Reference proteome</keyword>